<feature type="transmembrane region" description="Helical" evidence="1">
    <location>
        <begin position="52"/>
        <end position="70"/>
    </location>
</feature>
<reference evidence="2 3" key="1">
    <citation type="submission" date="2018-07" db="EMBL/GenBank/DDBJ databases">
        <title>Giant CbK-like Caulobacter bacteriophages have genetically divergent genomes.</title>
        <authorList>
            <person name="Wilson K.M."/>
            <person name="Ely B."/>
        </authorList>
    </citation>
    <scope>NUCLEOTIDE SEQUENCE [LARGE SCALE GENOMIC DNA]</scope>
</reference>
<evidence type="ECO:0000313" key="2">
    <source>
        <dbReference type="EMBL" id="AXQ68387.1"/>
    </source>
</evidence>
<proteinExistence type="predicted"/>
<keyword evidence="1" id="KW-1133">Transmembrane helix</keyword>
<organism evidence="2 3">
    <name type="scientific">Caulobacter phage CcrBL10</name>
    <dbReference type="NCBI Taxonomy" id="2283269"/>
    <lineage>
        <taxon>Viruses</taxon>
        <taxon>Duplodnaviria</taxon>
        <taxon>Heunggongvirae</taxon>
        <taxon>Uroviricota</taxon>
        <taxon>Caudoviricetes</taxon>
        <taxon>Jeanschmidtviridae</taxon>
        <taxon>Poindextervirus</taxon>
        <taxon>Poindextervirus BL10</taxon>
    </lineage>
</organism>
<gene>
    <name evidence="2" type="ORF">CcrBL10_gp183c</name>
</gene>
<protein>
    <submittedName>
        <fullName evidence="2">Uncharacterized protein</fullName>
    </submittedName>
</protein>
<accession>A0A385EC53</accession>
<feature type="transmembrane region" description="Helical" evidence="1">
    <location>
        <begin position="20"/>
        <end position="40"/>
    </location>
</feature>
<evidence type="ECO:0000313" key="3">
    <source>
        <dbReference type="Proteomes" id="UP000258997"/>
    </source>
</evidence>
<dbReference type="EMBL" id="MH588544">
    <property type="protein sequence ID" value="AXQ68387.1"/>
    <property type="molecule type" value="Genomic_DNA"/>
</dbReference>
<keyword evidence="1" id="KW-0472">Membrane</keyword>
<sequence>METSDKFTLAVTPTYTRKTALLHLGTVAVLAATWAAADLVERVDAHQFGGSFFAALAALVVALWATFWGVTEIRGLRDSTDRETRSFDNAADALTFMKERLGLTDAELRAELEKQLGKVSA</sequence>
<dbReference type="Proteomes" id="UP000258997">
    <property type="component" value="Segment"/>
</dbReference>
<evidence type="ECO:0000256" key="1">
    <source>
        <dbReference type="SAM" id="Phobius"/>
    </source>
</evidence>
<keyword evidence="3" id="KW-1185">Reference proteome</keyword>
<keyword evidence="1" id="KW-0812">Transmembrane</keyword>
<name>A0A385EC53_9CAUD</name>